<keyword evidence="3" id="KW-1185">Reference proteome</keyword>
<dbReference type="EMBL" id="BAAAQD010000025">
    <property type="protein sequence ID" value="GAA1556531.1"/>
    <property type="molecule type" value="Genomic_DNA"/>
</dbReference>
<evidence type="ECO:0000313" key="3">
    <source>
        <dbReference type="Proteomes" id="UP001501470"/>
    </source>
</evidence>
<feature type="compositionally biased region" description="Polar residues" evidence="1">
    <location>
        <begin position="46"/>
        <end position="59"/>
    </location>
</feature>
<dbReference type="Proteomes" id="UP001501470">
    <property type="component" value="Unassembled WGS sequence"/>
</dbReference>
<protein>
    <submittedName>
        <fullName evidence="2">Uncharacterized protein</fullName>
    </submittedName>
</protein>
<proteinExistence type="predicted"/>
<feature type="region of interest" description="Disordered" evidence="1">
    <location>
        <begin position="40"/>
        <end position="62"/>
    </location>
</feature>
<name>A0ABP4N966_9ACTN</name>
<comment type="caution">
    <text evidence="2">The sequence shown here is derived from an EMBL/GenBank/DDBJ whole genome shotgun (WGS) entry which is preliminary data.</text>
</comment>
<gene>
    <name evidence="2" type="ORF">GCM10009827_091830</name>
</gene>
<evidence type="ECO:0000313" key="2">
    <source>
        <dbReference type="EMBL" id="GAA1556531.1"/>
    </source>
</evidence>
<sequence>MLTDEGVVESEPIGEDDRLAVLAERLRPWTSGAVQWHREVSKSHRLSQSAGQPRNNYGFSQPDRAGMWEAVIAPLPAREVDSGHDRRSDAKR</sequence>
<evidence type="ECO:0000256" key="1">
    <source>
        <dbReference type="SAM" id="MobiDB-lite"/>
    </source>
</evidence>
<reference evidence="3" key="1">
    <citation type="journal article" date="2019" name="Int. J. Syst. Evol. Microbiol.">
        <title>The Global Catalogue of Microorganisms (GCM) 10K type strain sequencing project: providing services to taxonomists for standard genome sequencing and annotation.</title>
        <authorList>
            <consortium name="The Broad Institute Genomics Platform"/>
            <consortium name="The Broad Institute Genome Sequencing Center for Infectious Disease"/>
            <person name="Wu L."/>
            <person name="Ma J."/>
        </authorList>
    </citation>
    <scope>NUCLEOTIDE SEQUENCE [LARGE SCALE GENOMIC DNA]</scope>
    <source>
        <strain evidence="3">JCM 15933</strain>
    </source>
</reference>
<accession>A0ABP4N966</accession>
<organism evidence="2 3">
    <name type="scientific">Dactylosporangium maewongense</name>
    <dbReference type="NCBI Taxonomy" id="634393"/>
    <lineage>
        <taxon>Bacteria</taxon>
        <taxon>Bacillati</taxon>
        <taxon>Actinomycetota</taxon>
        <taxon>Actinomycetes</taxon>
        <taxon>Micromonosporales</taxon>
        <taxon>Micromonosporaceae</taxon>
        <taxon>Dactylosporangium</taxon>
    </lineage>
</organism>